<evidence type="ECO:0000259" key="13">
    <source>
        <dbReference type="Pfam" id="PF13490"/>
    </source>
</evidence>
<evidence type="ECO:0000256" key="1">
    <source>
        <dbReference type="ARBA" id="ARBA00004167"/>
    </source>
</evidence>
<name>A0A1W2FF70_KIBAR</name>
<evidence type="ECO:0000313" key="14">
    <source>
        <dbReference type="EMBL" id="SMD20218.1"/>
    </source>
</evidence>
<dbReference type="PANTHER" id="PTHR37461:SF1">
    <property type="entry name" value="ANTI-SIGMA-K FACTOR RSKA"/>
    <property type="match status" value="1"/>
</dbReference>
<organism evidence="14 15">
    <name type="scientific">Kibdelosporangium aridum</name>
    <dbReference type="NCBI Taxonomy" id="2030"/>
    <lineage>
        <taxon>Bacteria</taxon>
        <taxon>Bacillati</taxon>
        <taxon>Actinomycetota</taxon>
        <taxon>Actinomycetes</taxon>
        <taxon>Pseudonocardiales</taxon>
        <taxon>Pseudonocardiaceae</taxon>
        <taxon>Kibdelosporangium</taxon>
    </lineage>
</organism>
<protein>
    <recommendedName>
        <fullName evidence="10">Regulator of SigK</fullName>
    </recommendedName>
    <alternativeName>
        <fullName evidence="9">Sigma-K anti-sigma factor RskA</fullName>
    </alternativeName>
</protein>
<evidence type="ECO:0000256" key="11">
    <source>
        <dbReference type="SAM" id="Phobius"/>
    </source>
</evidence>
<evidence type="ECO:0000259" key="12">
    <source>
        <dbReference type="Pfam" id="PF10099"/>
    </source>
</evidence>
<keyword evidence="7 11" id="KW-0472">Membrane</keyword>
<keyword evidence="8" id="KW-0804">Transcription</keyword>
<dbReference type="GO" id="GO:0005886">
    <property type="term" value="C:plasma membrane"/>
    <property type="evidence" value="ECO:0007669"/>
    <property type="project" value="UniProtKB-SubCell"/>
</dbReference>
<dbReference type="Pfam" id="PF10099">
    <property type="entry name" value="RskA_C"/>
    <property type="match status" value="1"/>
</dbReference>
<keyword evidence="6" id="KW-0805">Transcription regulation</keyword>
<evidence type="ECO:0000256" key="10">
    <source>
        <dbReference type="ARBA" id="ARBA00030803"/>
    </source>
</evidence>
<evidence type="ECO:0000313" key="15">
    <source>
        <dbReference type="Proteomes" id="UP000192674"/>
    </source>
</evidence>
<dbReference type="RefSeq" id="WP_084430448.1">
    <property type="nucleotide sequence ID" value="NZ_FWXV01000006.1"/>
</dbReference>
<evidence type="ECO:0000256" key="8">
    <source>
        <dbReference type="ARBA" id="ARBA00023163"/>
    </source>
</evidence>
<evidence type="ECO:0000256" key="5">
    <source>
        <dbReference type="ARBA" id="ARBA00022989"/>
    </source>
</evidence>
<dbReference type="InterPro" id="IPR018764">
    <property type="entry name" value="RskA_C"/>
</dbReference>
<evidence type="ECO:0000256" key="3">
    <source>
        <dbReference type="ARBA" id="ARBA00022475"/>
    </source>
</evidence>
<accession>A0A1W2FF70</accession>
<dbReference type="Proteomes" id="UP000192674">
    <property type="component" value="Unassembled WGS sequence"/>
</dbReference>
<dbReference type="AlphaFoldDB" id="A0A1W2FF70"/>
<keyword evidence="5 11" id="KW-1133">Transmembrane helix</keyword>
<dbReference type="GO" id="GO:0006417">
    <property type="term" value="P:regulation of translation"/>
    <property type="evidence" value="ECO:0007669"/>
    <property type="project" value="TreeGrafter"/>
</dbReference>
<dbReference type="PANTHER" id="PTHR37461">
    <property type="entry name" value="ANTI-SIGMA-K FACTOR RSKA"/>
    <property type="match status" value="1"/>
</dbReference>
<sequence length="249" mass="25942">MNNDVHTLTGAYVLDALSEMERRAFEDHMSGCPACHQEVAELRETTARLGTATAAAPPPQLWHKVHAAIGNVRQLPPMSFDEPQRLRPRRGSSRFAVFAAAASLLVAAGLGVGWVVTNNDVKDELAQTQTELSRLQTLLSAPDAKIVTGPVKGGGTATAVVSPSQNGMVMTLKGAPALPGTSVYQLWYVRHLNAGGQTSAGTLPVPNGAISSNDLRPAQGAVALAITVEPAGGSTTPNLDALVVKLDLA</sequence>
<feature type="transmembrane region" description="Helical" evidence="11">
    <location>
        <begin position="95"/>
        <end position="116"/>
    </location>
</feature>
<keyword evidence="4 11" id="KW-0812">Transmembrane</keyword>
<reference evidence="14 15" key="1">
    <citation type="submission" date="2017-04" db="EMBL/GenBank/DDBJ databases">
        <authorList>
            <person name="Afonso C.L."/>
            <person name="Miller P.J."/>
            <person name="Scott M.A."/>
            <person name="Spackman E."/>
            <person name="Goraichik I."/>
            <person name="Dimitrov K.M."/>
            <person name="Suarez D.L."/>
            <person name="Swayne D.E."/>
        </authorList>
    </citation>
    <scope>NUCLEOTIDE SEQUENCE [LARGE SCALE GENOMIC DNA]</scope>
    <source>
        <strain evidence="14 15">DSM 43828</strain>
    </source>
</reference>
<dbReference type="Pfam" id="PF13490">
    <property type="entry name" value="zf-HC2"/>
    <property type="match status" value="1"/>
</dbReference>
<feature type="domain" description="Putative zinc-finger" evidence="13">
    <location>
        <begin position="4"/>
        <end position="36"/>
    </location>
</feature>
<dbReference type="InterPro" id="IPR041916">
    <property type="entry name" value="Anti_sigma_zinc_sf"/>
</dbReference>
<dbReference type="InterPro" id="IPR027383">
    <property type="entry name" value="Znf_put"/>
</dbReference>
<comment type="subcellular location">
    <subcellularLocation>
        <location evidence="2">Cell membrane</location>
    </subcellularLocation>
    <subcellularLocation>
        <location evidence="1">Membrane</location>
        <topology evidence="1">Single-pass membrane protein</topology>
    </subcellularLocation>
</comment>
<dbReference type="Gene3D" id="1.10.10.1320">
    <property type="entry name" value="Anti-sigma factor, zinc-finger domain"/>
    <property type="match status" value="1"/>
</dbReference>
<evidence type="ECO:0000256" key="4">
    <source>
        <dbReference type="ARBA" id="ARBA00022692"/>
    </source>
</evidence>
<keyword evidence="3" id="KW-1003">Cell membrane</keyword>
<evidence type="ECO:0000256" key="2">
    <source>
        <dbReference type="ARBA" id="ARBA00004236"/>
    </source>
</evidence>
<dbReference type="InterPro" id="IPR051474">
    <property type="entry name" value="Anti-sigma-K/W_factor"/>
</dbReference>
<gene>
    <name evidence="14" type="ORF">SAMN05661093_06291</name>
</gene>
<dbReference type="OrthoDB" id="153510at2"/>
<evidence type="ECO:0000256" key="7">
    <source>
        <dbReference type="ARBA" id="ARBA00023136"/>
    </source>
</evidence>
<dbReference type="GO" id="GO:0016989">
    <property type="term" value="F:sigma factor antagonist activity"/>
    <property type="evidence" value="ECO:0007669"/>
    <property type="project" value="TreeGrafter"/>
</dbReference>
<feature type="domain" description="Anti-sigma K factor RskA C-terminal" evidence="12">
    <location>
        <begin position="99"/>
        <end position="238"/>
    </location>
</feature>
<proteinExistence type="predicted"/>
<evidence type="ECO:0000256" key="6">
    <source>
        <dbReference type="ARBA" id="ARBA00023015"/>
    </source>
</evidence>
<keyword evidence="15" id="KW-1185">Reference proteome</keyword>
<evidence type="ECO:0000256" key="9">
    <source>
        <dbReference type="ARBA" id="ARBA00029829"/>
    </source>
</evidence>
<dbReference type="EMBL" id="FWXV01000006">
    <property type="protein sequence ID" value="SMD20218.1"/>
    <property type="molecule type" value="Genomic_DNA"/>
</dbReference>